<comment type="caution">
    <text evidence="1">The sequence shown here is derived from an EMBL/GenBank/DDBJ whole genome shotgun (WGS) entry which is preliminary data.</text>
</comment>
<name>A0A7U7JS57_9STAP</name>
<gene>
    <name evidence="1" type="ORF">BN1326_150291</name>
</gene>
<reference evidence="1 2" key="1">
    <citation type="submission" date="2015-04" db="EMBL/GenBank/DDBJ databases">
        <authorList>
            <person name="Cao L."/>
            <person name="Gao C.H."/>
        </authorList>
    </citation>
    <scope>NUCLEOTIDE SEQUENCE [LARGE SCALE GENOMIC DNA]</scope>
    <source>
        <strain evidence="1 2">SH3</strain>
    </source>
</reference>
<organism evidence="1 2">
    <name type="scientific">Staphylococcus argenteus</name>
    <dbReference type="NCBI Taxonomy" id="985002"/>
    <lineage>
        <taxon>Bacteria</taxon>
        <taxon>Bacillati</taxon>
        <taxon>Bacillota</taxon>
        <taxon>Bacilli</taxon>
        <taxon>Bacillales</taxon>
        <taxon>Staphylococcaceae</taxon>
        <taxon>Staphylococcus</taxon>
    </lineage>
</organism>
<sequence length="43" mass="4759">MLKVVNSIVSYLSVKHFTIVANECQAFKISTNMSLIKGLECVV</sequence>
<protein>
    <submittedName>
        <fullName evidence="1">Uncharacterized protein</fullName>
    </submittedName>
</protein>
<proteinExistence type="predicted"/>
<dbReference type="Proteomes" id="UP000236509">
    <property type="component" value="Unassembled WGS sequence"/>
</dbReference>
<dbReference type="EMBL" id="CVOU01000007">
    <property type="protein sequence ID" value="CRI19094.1"/>
    <property type="molecule type" value="Genomic_DNA"/>
</dbReference>
<evidence type="ECO:0000313" key="2">
    <source>
        <dbReference type="Proteomes" id="UP000236509"/>
    </source>
</evidence>
<dbReference type="AlphaFoldDB" id="A0A7U7JS57"/>
<keyword evidence="2" id="KW-1185">Reference proteome</keyword>
<evidence type="ECO:0000313" key="1">
    <source>
        <dbReference type="EMBL" id="CRI19094.1"/>
    </source>
</evidence>
<accession>A0A7U7JS57</accession>